<proteinExistence type="predicted"/>
<protein>
    <submittedName>
        <fullName evidence="1">Uncharacterized protein</fullName>
    </submittedName>
</protein>
<dbReference type="EMBL" id="JANBPG010000140">
    <property type="protein sequence ID" value="KAJ1899605.1"/>
    <property type="molecule type" value="Genomic_DNA"/>
</dbReference>
<reference evidence="1" key="1">
    <citation type="submission" date="2022-07" db="EMBL/GenBank/DDBJ databases">
        <title>Phylogenomic reconstructions and comparative analyses of Kickxellomycotina fungi.</title>
        <authorList>
            <person name="Reynolds N.K."/>
            <person name="Stajich J.E."/>
            <person name="Barry K."/>
            <person name="Grigoriev I.V."/>
            <person name="Crous P."/>
            <person name="Smith M.E."/>
        </authorList>
    </citation>
    <scope>NUCLEOTIDE SEQUENCE</scope>
    <source>
        <strain evidence="1">Benny 63K</strain>
    </source>
</reference>
<name>A0ACC1IRR5_9FUNG</name>
<evidence type="ECO:0000313" key="1">
    <source>
        <dbReference type="EMBL" id="KAJ1899605.1"/>
    </source>
</evidence>
<organism evidence="1 2">
    <name type="scientific">Kickxella alabastrina</name>
    <dbReference type="NCBI Taxonomy" id="61397"/>
    <lineage>
        <taxon>Eukaryota</taxon>
        <taxon>Fungi</taxon>
        <taxon>Fungi incertae sedis</taxon>
        <taxon>Zoopagomycota</taxon>
        <taxon>Kickxellomycotina</taxon>
        <taxon>Kickxellomycetes</taxon>
        <taxon>Kickxellales</taxon>
        <taxon>Kickxellaceae</taxon>
        <taxon>Kickxella</taxon>
    </lineage>
</organism>
<dbReference type="Proteomes" id="UP001150581">
    <property type="component" value="Unassembled WGS sequence"/>
</dbReference>
<keyword evidence="2" id="KW-1185">Reference proteome</keyword>
<gene>
    <name evidence="1" type="ORF">LPJ66_002001</name>
</gene>
<accession>A0ACC1IRR5</accession>
<sequence>MDSPQLLNCVLISFALVTVVALPTDKPTLAPQISRRDLTQESRDNHLVAITALVGFLVGIKVSKFLFNSIKFCIDAFT</sequence>
<comment type="caution">
    <text evidence="1">The sequence shown here is derived from an EMBL/GenBank/DDBJ whole genome shotgun (WGS) entry which is preliminary data.</text>
</comment>
<evidence type="ECO:0000313" key="2">
    <source>
        <dbReference type="Proteomes" id="UP001150581"/>
    </source>
</evidence>